<proteinExistence type="predicted"/>
<keyword evidence="2" id="KW-1185">Reference proteome</keyword>
<evidence type="ECO:0000313" key="2">
    <source>
        <dbReference type="Proteomes" id="UP000831701"/>
    </source>
</evidence>
<dbReference type="EMBL" id="CM041539">
    <property type="protein sequence ID" value="KAI3367534.1"/>
    <property type="molecule type" value="Genomic_DNA"/>
</dbReference>
<accession>A0ACB8WIB3</accession>
<organism evidence="1 2">
    <name type="scientific">Scortum barcoo</name>
    <name type="common">barcoo grunter</name>
    <dbReference type="NCBI Taxonomy" id="214431"/>
    <lineage>
        <taxon>Eukaryota</taxon>
        <taxon>Metazoa</taxon>
        <taxon>Chordata</taxon>
        <taxon>Craniata</taxon>
        <taxon>Vertebrata</taxon>
        <taxon>Euteleostomi</taxon>
        <taxon>Actinopterygii</taxon>
        <taxon>Neopterygii</taxon>
        <taxon>Teleostei</taxon>
        <taxon>Neoteleostei</taxon>
        <taxon>Acanthomorphata</taxon>
        <taxon>Eupercaria</taxon>
        <taxon>Centrarchiformes</taxon>
        <taxon>Terapontoidei</taxon>
        <taxon>Terapontidae</taxon>
        <taxon>Scortum</taxon>
    </lineage>
</organism>
<reference evidence="1" key="1">
    <citation type="submission" date="2022-04" db="EMBL/GenBank/DDBJ databases">
        <title>Jade perch genome.</title>
        <authorList>
            <person name="Chao B."/>
        </authorList>
    </citation>
    <scope>NUCLEOTIDE SEQUENCE</scope>
    <source>
        <strain evidence="1">CB-2022</strain>
    </source>
</reference>
<comment type="caution">
    <text evidence="1">The sequence shown here is derived from an EMBL/GenBank/DDBJ whole genome shotgun (WGS) entry which is preliminary data.</text>
</comment>
<sequence>MEGREMEGKKKGSGMSAGRRGKGMRDEEEQRRGWMAGGMGSENRFHLQMSARVPPSTLGSLLLAVLQGKDGDRDRGSRGEGSWGGAAVVCPGWEEGGDGLLSHLEMHSGRNWHLWDIINLTRISGGGHRRGETSEERREDQREEEALKILSTRFLRSPSPISSVLLLGSDPECLSFVLRAAQRLAPSLPALQWIMGYPLSPDSLHTLGGPLGLLAYGEVGRKPISFYIRDALQLIGRAVTAATMVRPDLALIQNMVNCYDKPNRHELPSSGQYLARFLSNTSFTGATGLIQVDAGLSRVSSSQLFHVWSLKRGALGQPAWVTVGQWTRGRLELEGGILGLVGGFRSSQGQGLGAGVRGGDGQGDSNIGGRWRPGLSVEGHRLRVVTLVEHPFVFTREVDEDGLCPAGQLCLDPRTNRSDIIQGLFNQLHNPNSTTTEWEGIDLPEDLRKCCYGYCIDLLEKLAEDMGFTFDLYIVGDGKYGALSGTGRWTGLVGDLLSGTADMAVTSFSINSARSRVIDFTSPFYSTSLGILVRSRDTAAPIGAFMWPLHWSMWVGIFVTLHLTALFLTLYEWNSPFGMTPHGRNRLRVFSYSSALNLCYAILFGRTVATKTPKCWTGRFLMNLWAIFCLLVLSSYTANLAAVMVGEKTFEQVSGIHDDKLHHPSLGFRFGTVRESSAEDYMKKSFPEMHDYMRRFNQPTTPEGVHMLKTDPPTLDAFIMDKALLDFEVSIDAECKLLTVGKPFAIEGAPPWSQAWGWGSQASAWWPGLCPRDQGRAQPEMATWARLPVGSPPAGRSMRGRCNVVWVAVVAGGLGRPNPWTKTLAIGTWNVTSLGGKEPELVREVERYRLEIVGLTSTHSLGSGTQLLERGWTLHYSGVAQGERRRAGVGLLIAPQLSRHVLEFTPVNERVASLRLRVGDRSLAVVCAYGPNSSTEYPAFLGHKGVHQCTWHQDTLGRRSMIDFVVVSSDLRPYVLDTRVKRGAELSTDHHLVVSWIRWQRRKLDRPGRPKRIVRVCWERLAEPSVREVFNSHLRKSFSQIPREAGDIESSGPCSLPPLSMLAGSKLWDAKGLWCLSWRQPPNPVVDTGSKGCRQAEEGVLSDHVGLWDSWTQLTGTGRPKQAAALGRSWRQKLRVWEEFGEAMEEDYRIRPRRDSGKPAGGELLTSTGDIVGRWKKYFEDLLNPTDLPSNEEAEAGVSEVDSSITQAEVTEVVRKLLGGKAPGVDEIRPEYLKSLDVVGLSWLTRLCNIAWRLGTVPLVWQTGVVVPLFKKGDRRVCSNYRGITLLSLPGKVYARVLERRIRPIVDTLGFRRNNAVFRPGRGTLDQLYTLHRVLEGLWEFAQPVHMCFVDLEKAFDRVPRGILWGCSASMGSGEPLLRAVRSLYDRSRSLVRIAGSKSDLFPVHVGLRQGCPLSPARTFSMYWERFAAECEAAGMRISTSKSEAMVLDRKRVACPLQVGGEVLPQVEEFKYLGVLFTSEGKIEREIDRRIGAASAVMRSVYRTVVVKKELSRKAKLSIYRSIYVPTLTYGHELWVMTERTRSRIQAAEMSFLRRVAGRSLRDRVRSFGHFREELGSRAAAPLHREESAEVACRHLFGCPLGRLPREVFQACPTGRRPRGRPRTRWRNYVSRLAWERLGVPPEELEEVSGVREVWASLLRLLPPRPGPGPKRMKKMKKMKHINIIQPVMKLLHQRYGIGLPQGSPLTRNVSEFVSRYKSDGFMDMLHDKWYKVVPCGKRVFAVTETLQMGIQHFSGLFVLLCMGVGGALLTLAGEHTFYHLVIPRLRRTHTLQYIGCIPARSTTAGFVRNGCHRCSVPLGRIMKIHRALHTTYEDVGKELTGLDENISHWIYACAVIFLSFTSPSSCISENCTLHRKQHQPPPPSPPTSLNASTAGDTGNSSPSHEPKEKRVHFDLETLHSYRLRTHTASVRGRPGMVGRPGLGLGGLGLGNLGSFASPPQMSLHANGGPVSTLASTGLVLSPLGSRAAQTSMWEGELQDLQGKIEVFRTQLREALARRAEIQSSLERERSGLVRRDTSLERERDRQRTQTINTDRSSSVQSKLPERDRTSQLQTLNNQQTGRANQSGGPGTLEHGRSSQLNTVNSLDRGRAIQVRSINPLAGERTVHSRTSTSLERSRVNQPGAGNVTVQSRNTSSLDRQKANLSSALNALERTKVNQSSENPQVRAERRNRADAREFLTSPKRRKQKGEAETRRQQVAQTGLSTISIPPLCPSLSPRHPCSSSVGCDWSHPKMTSPKNKAKKKPPKDSMTLLPCFYFVELPIVLSSLVSLYFLELTDVLSPAIVGFRCHDRDLSMPYVETGDELIPLLMLLSLAFAGPAASIMIGEGLMYCMQSKLKTCPKSESSINAGGCSFNSFLRRTVRFVGVHVFGLLATALVTDVIQLATGYHTPFFLTVCQPNYTAPGVSCDNNAYITRDICMGKDQYAIMSARKTFPSQHATLSGFAAVYISMYFNASISSTTKLLKPLLVFAFCMAAGLAGLTQITQHRSHPIDVYVGYLIGAGIGVYLAVYAVGNFKASEEDAHSLQRLTPAQQKDGLRVLSQRSHDSLYRKTPRVSESREELGAGLGSGARSKVRREKASLASLKRASADVELLATRGPMGKETMVTFSNTLPRVANGNSPISPTDEPPTTQRHMTFHVPFDPQRSRQLVSEWKQRSLEIRSQSSRDEEEGTDGRDGGEEGGAAAGEGEQEMPSSLYPTVQANKGTATPTGARMVVAPPLVHIPEEASRPPPVSPKSAKTRAKWLSLTEGGGVKEPGTGPIAVSTPRVPNTQPNQPPSQQRVTQVIAMSKQQGPVTSSNKTSEGGSSSGGGSNCSESPYYRIPSDRDSCTGSNPGSIAGSGSIVTIDAHAPHHPVVRVSANNGKPWEWRNTISGNMMAADTAGDKHRAGLQRQDNVSHYRDYRTLPVKTDSLCSSSGSGEGGGELPPPPLPTSTSPLPPPPPLSSSPLPPPPPHSSSSPLPPPPHSSSSPMPPPLPHPASSQMPPPPHLSSQMSPPPLPSSCQMPPPPHPASGHMHPHPHLSSSQMPPPPHPSSFQMPPPPHSSSSPLPPRLTPRPPCRPLLTRPAPACCPPLPIPTCSWTATARRSPAPPRCLDGPLSPPAATPSRSTTTRPCRMRGCYSVLPNCHS</sequence>
<protein>
    <submittedName>
        <fullName evidence="1">Uncharacterized protein</fullName>
    </submittedName>
</protein>
<dbReference type="Proteomes" id="UP000831701">
    <property type="component" value="Chromosome 9"/>
</dbReference>
<name>A0ACB8WIB3_9TELE</name>
<gene>
    <name evidence="1" type="ORF">L3Q82_026383</name>
</gene>
<evidence type="ECO:0000313" key="1">
    <source>
        <dbReference type="EMBL" id="KAI3367534.1"/>
    </source>
</evidence>